<feature type="domain" description="HTH tetR-type" evidence="6">
    <location>
        <begin position="11"/>
        <end position="71"/>
    </location>
</feature>
<protein>
    <submittedName>
        <fullName evidence="7">TetR/AcrR family transcriptional regulator</fullName>
    </submittedName>
</protein>
<gene>
    <name evidence="7" type="ORF">Q7X28_01675</name>
</gene>
<dbReference type="SUPFAM" id="SSF48498">
    <property type="entry name" value="Tetracyclin repressor-like, C-terminal domain"/>
    <property type="match status" value="1"/>
</dbReference>
<keyword evidence="2" id="KW-0805">Transcription regulation</keyword>
<reference evidence="7" key="1">
    <citation type="submission" date="2023-08" db="EMBL/GenBank/DDBJ databases">
        <title>The draft genome of Tsukamurella strandjordii strain 050030.</title>
        <authorList>
            <person name="Zhao F."/>
            <person name="Feng Y."/>
            <person name="Zong Z."/>
        </authorList>
    </citation>
    <scope>NUCLEOTIDE SEQUENCE</scope>
    <source>
        <strain evidence="7">050030</strain>
    </source>
</reference>
<evidence type="ECO:0000259" key="6">
    <source>
        <dbReference type="PROSITE" id="PS50977"/>
    </source>
</evidence>
<evidence type="ECO:0000256" key="5">
    <source>
        <dbReference type="PROSITE-ProRule" id="PRU00335"/>
    </source>
</evidence>
<dbReference type="PROSITE" id="PS50977">
    <property type="entry name" value="HTH_TETR_2"/>
    <property type="match status" value="1"/>
</dbReference>
<feature type="DNA-binding region" description="H-T-H motif" evidence="5">
    <location>
        <begin position="34"/>
        <end position="53"/>
    </location>
</feature>
<evidence type="ECO:0000313" key="8">
    <source>
        <dbReference type="Proteomes" id="UP001178281"/>
    </source>
</evidence>
<keyword evidence="8" id="KW-1185">Reference proteome</keyword>
<dbReference type="Proteomes" id="UP001178281">
    <property type="component" value="Unassembled WGS sequence"/>
</dbReference>
<dbReference type="Pfam" id="PF13977">
    <property type="entry name" value="TetR_C_6"/>
    <property type="match status" value="1"/>
</dbReference>
<dbReference type="EMBL" id="JAUTIX010000001">
    <property type="protein sequence ID" value="MDP0396627.1"/>
    <property type="molecule type" value="Genomic_DNA"/>
</dbReference>
<dbReference type="InterPro" id="IPR036271">
    <property type="entry name" value="Tet_transcr_reg_TetR-rel_C_sf"/>
</dbReference>
<dbReference type="GO" id="GO:0003700">
    <property type="term" value="F:DNA-binding transcription factor activity"/>
    <property type="evidence" value="ECO:0007669"/>
    <property type="project" value="TreeGrafter"/>
</dbReference>
<proteinExistence type="predicted"/>
<evidence type="ECO:0000256" key="4">
    <source>
        <dbReference type="ARBA" id="ARBA00023163"/>
    </source>
</evidence>
<dbReference type="InterPro" id="IPR009057">
    <property type="entry name" value="Homeodomain-like_sf"/>
</dbReference>
<dbReference type="Pfam" id="PF00440">
    <property type="entry name" value="TetR_N"/>
    <property type="match status" value="1"/>
</dbReference>
<dbReference type="PANTHER" id="PTHR30055:SF234">
    <property type="entry name" value="HTH-TYPE TRANSCRIPTIONAL REGULATOR BETI"/>
    <property type="match status" value="1"/>
</dbReference>
<dbReference type="AlphaFoldDB" id="A0AA90N9T2"/>
<name>A0AA90N9T2_9ACTN</name>
<evidence type="ECO:0000256" key="3">
    <source>
        <dbReference type="ARBA" id="ARBA00023125"/>
    </source>
</evidence>
<evidence type="ECO:0000313" key="7">
    <source>
        <dbReference type="EMBL" id="MDP0396627.1"/>
    </source>
</evidence>
<dbReference type="Gene3D" id="1.10.357.10">
    <property type="entry name" value="Tetracycline Repressor, domain 2"/>
    <property type="match status" value="1"/>
</dbReference>
<evidence type="ECO:0000256" key="2">
    <source>
        <dbReference type="ARBA" id="ARBA00023015"/>
    </source>
</evidence>
<keyword evidence="1" id="KW-0678">Repressor</keyword>
<comment type="caution">
    <text evidence="7">The sequence shown here is derived from an EMBL/GenBank/DDBJ whole genome shotgun (WGS) entry which is preliminary data.</text>
</comment>
<accession>A0AA90N9T2</accession>
<dbReference type="RefSeq" id="WP_305110093.1">
    <property type="nucleotide sequence ID" value="NZ_JAUTIX010000001.1"/>
</dbReference>
<dbReference type="PANTHER" id="PTHR30055">
    <property type="entry name" value="HTH-TYPE TRANSCRIPTIONAL REGULATOR RUTR"/>
    <property type="match status" value="1"/>
</dbReference>
<keyword evidence="3 5" id="KW-0238">DNA-binding</keyword>
<evidence type="ECO:0000256" key="1">
    <source>
        <dbReference type="ARBA" id="ARBA00022491"/>
    </source>
</evidence>
<dbReference type="InterPro" id="IPR050109">
    <property type="entry name" value="HTH-type_TetR-like_transc_reg"/>
</dbReference>
<dbReference type="InterPro" id="IPR039538">
    <property type="entry name" value="BetI_C"/>
</dbReference>
<dbReference type="SUPFAM" id="SSF46689">
    <property type="entry name" value="Homeodomain-like"/>
    <property type="match status" value="1"/>
</dbReference>
<dbReference type="PRINTS" id="PR00455">
    <property type="entry name" value="HTHTETR"/>
</dbReference>
<dbReference type="InterPro" id="IPR001647">
    <property type="entry name" value="HTH_TetR"/>
</dbReference>
<organism evidence="7 8">
    <name type="scientific">Tsukamurella strandjordii</name>
    <dbReference type="NCBI Taxonomy" id="147577"/>
    <lineage>
        <taxon>Bacteria</taxon>
        <taxon>Bacillati</taxon>
        <taxon>Actinomycetota</taxon>
        <taxon>Actinomycetes</taxon>
        <taxon>Mycobacteriales</taxon>
        <taxon>Tsukamurellaceae</taxon>
        <taxon>Tsukamurella</taxon>
    </lineage>
</organism>
<keyword evidence="4" id="KW-0804">Transcription</keyword>
<dbReference type="GO" id="GO:0000976">
    <property type="term" value="F:transcription cis-regulatory region binding"/>
    <property type="evidence" value="ECO:0007669"/>
    <property type="project" value="TreeGrafter"/>
</dbReference>
<sequence length="194" mass="20369">MSRTVDPELTARRRAAILEAAAAEFAAAGFERARATDIAARAGVSSGTVFYYFTDKATLFRALFGTDIERNEELRDRALAASDPAEGVRLVLDTLAATATDPVAPGLMAELIRRIAADPELAEIVATSDGIARGTLAELIARGQESGVVDPALDPAHAAMFLISLTDGAHLADGDVRPDVRRAAFAYLAPEGSS</sequence>